<accession>A0A7G9WCE4</accession>
<keyword evidence="1" id="KW-0472">Membrane</keyword>
<keyword evidence="1" id="KW-1133">Transmembrane helix</keyword>
<reference evidence="2 3" key="1">
    <citation type="submission" date="2020-07" db="EMBL/GenBank/DDBJ databases">
        <title>Alkalicella. sp. LB2 genome.</title>
        <authorList>
            <person name="Postec A."/>
            <person name="Quemeneur M."/>
        </authorList>
    </citation>
    <scope>NUCLEOTIDE SEQUENCE [LARGE SCALE GENOMIC DNA]</scope>
    <source>
        <strain evidence="2 3">LB2</strain>
    </source>
</reference>
<evidence type="ECO:0000256" key="1">
    <source>
        <dbReference type="SAM" id="Phobius"/>
    </source>
</evidence>
<sequence length="54" mass="6116">MGRRNKFSLNARKIIGLILAVAGAYILIDIVPSYLWWMFLGFGLLVSGWLLFNS</sequence>
<evidence type="ECO:0000313" key="2">
    <source>
        <dbReference type="EMBL" id="QNO16356.1"/>
    </source>
</evidence>
<dbReference type="Proteomes" id="UP000516160">
    <property type="component" value="Chromosome"/>
</dbReference>
<dbReference type="RefSeq" id="WP_213166747.1">
    <property type="nucleotide sequence ID" value="NZ_CP058559.1"/>
</dbReference>
<keyword evidence="1" id="KW-0812">Transmembrane</keyword>
<name>A0A7G9WCE4_ALKCA</name>
<protein>
    <submittedName>
        <fullName evidence="2">Uncharacterized protein</fullName>
    </submittedName>
</protein>
<feature type="transmembrane region" description="Helical" evidence="1">
    <location>
        <begin position="34"/>
        <end position="52"/>
    </location>
</feature>
<keyword evidence="3" id="KW-1185">Reference proteome</keyword>
<proteinExistence type="predicted"/>
<evidence type="ECO:0000313" key="3">
    <source>
        <dbReference type="Proteomes" id="UP000516160"/>
    </source>
</evidence>
<organism evidence="2 3">
    <name type="scientific">Alkalicella caledoniensis</name>
    <dbReference type="NCBI Taxonomy" id="2731377"/>
    <lineage>
        <taxon>Bacteria</taxon>
        <taxon>Bacillati</taxon>
        <taxon>Bacillota</taxon>
        <taxon>Clostridia</taxon>
        <taxon>Eubacteriales</taxon>
        <taxon>Proteinivoracaceae</taxon>
        <taxon>Alkalicella</taxon>
    </lineage>
</organism>
<gene>
    <name evidence="2" type="ORF">HYG86_17045</name>
</gene>
<dbReference type="KEGG" id="acae:HYG86_17045"/>
<feature type="transmembrane region" description="Helical" evidence="1">
    <location>
        <begin position="12"/>
        <end position="28"/>
    </location>
</feature>
<dbReference type="EMBL" id="CP058559">
    <property type="protein sequence ID" value="QNO16356.1"/>
    <property type="molecule type" value="Genomic_DNA"/>
</dbReference>
<dbReference type="AlphaFoldDB" id="A0A7G9WCE4"/>